<evidence type="ECO:0000313" key="1">
    <source>
        <dbReference type="EMBL" id="KAH3704667.1"/>
    </source>
</evidence>
<sequence length="174" mass="20291">MERDHVSVNIPGKNDCKNDKTGMKGDEFCAENPNTKVPKSVFCRLRPDYILLTKLITRNTCLSSKQQNFAKKLKSNRSVGIDISPNPETVSKKVSEQDMIDMLTNKIQDDTEVEFEEWKRVEVEGKKKMKIVNYKYTKEDYIKHTQLQFQDFLQHVSRVKTQYTAIQNLKLAKK</sequence>
<accession>A0A9D3YQ21</accession>
<keyword evidence="2" id="KW-1185">Reference proteome</keyword>
<name>A0A9D3YQ21_DREPO</name>
<proteinExistence type="predicted"/>
<comment type="caution">
    <text evidence="1">The sequence shown here is derived from an EMBL/GenBank/DDBJ whole genome shotgun (WGS) entry which is preliminary data.</text>
</comment>
<reference evidence="1" key="2">
    <citation type="submission" date="2020-11" db="EMBL/GenBank/DDBJ databases">
        <authorList>
            <person name="McCartney M.A."/>
            <person name="Auch B."/>
            <person name="Kono T."/>
            <person name="Mallez S."/>
            <person name="Becker A."/>
            <person name="Gohl D.M."/>
            <person name="Silverstein K.A.T."/>
            <person name="Koren S."/>
            <person name="Bechman K.B."/>
            <person name="Herman A."/>
            <person name="Abrahante J.E."/>
            <person name="Garbe J."/>
        </authorList>
    </citation>
    <scope>NUCLEOTIDE SEQUENCE</scope>
    <source>
        <strain evidence="1">Duluth1</strain>
        <tissue evidence="1">Whole animal</tissue>
    </source>
</reference>
<evidence type="ECO:0000313" key="2">
    <source>
        <dbReference type="Proteomes" id="UP000828390"/>
    </source>
</evidence>
<reference evidence="1" key="1">
    <citation type="journal article" date="2019" name="bioRxiv">
        <title>The Genome of the Zebra Mussel, Dreissena polymorpha: A Resource for Invasive Species Research.</title>
        <authorList>
            <person name="McCartney M.A."/>
            <person name="Auch B."/>
            <person name="Kono T."/>
            <person name="Mallez S."/>
            <person name="Zhang Y."/>
            <person name="Obille A."/>
            <person name="Becker A."/>
            <person name="Abrahante J.E."/>
            <person name="Garbe J."/>
            <person name="Badalamenti J.P."/>
            <person name="Herman A."/>
            <person name="Mangelson H."/>
            <person name="Liachko I."/>
            <person name="Sullivan S."/>
            <person name="Sone E.D."/>
            <person name="Koren S."/>
            <person name="Silverstein K.A.T."/>
            <person name="Beckman K.B."/>
            <person name="Gohl D.M."/>
        </authorList>
    </citation>
    <scope>NUCLEOTIDE SEQUENCE</scope>
    <source>
        <strain evidence="1">Duluth1</strain>
        <tissue evidence="1">Whole animal</tissue>
    </source>
</reference>
<dbReference type="EMBL" id="JAIWYP010000015">
    <property type="protein sequence ID" value="KAH3704667.1"/>
    <property type="molecule type" value="Genomic_DNA"/>
</dbReference>
<gene>
    <name evidence="1" type="ORF">DPMN_079726</name>
</gene>
<protein>
    <submittedName>
        <fullName evidence="1">Uncharacterized protein</fullName>
    </submittedName>
</protein>
<organism evidence="1 2">
    <name type="scientific">Dreissena polymorpha</name>
    <name type="common">Zebra mussel</name>
    <name type="synonym">Mytilus polymorpha</name>
    <dbReference type="NCBI Taxonomy" id="45954"/>
    <lineage>
        <taxon>Eukaryota</taxon>
        <taxon>Metazoa</taxon>
        <taxon>Spiralia</taxon>
        <taxon>Lophotrochozoa</taxon>
        <taxon>Mollusca</taxon>
        <taxon>Bivalvia</taxon>
        <taxon>Autobranchia</taxon>
        <taxon>Heteroconchia</taxon>
        <taxon>Euheterodonta</taxon>
        <taxon>Imparidentia</taxon>
        <taxon>Neoheterodontei</taxon>
        <taxon>Myida</taxon>
        <taxon>Dreissenoidea</taxon>
        <taxon>Dreissenidae</taxon>
        <taxon>Dreissena</taxon>
    </lineage>
</organism>
<dbReference type="AlphaFoldDB" id="A0A9D3YQ21"/>
<dbReference type="Proteomes" id="UP000828390">
    <property type="component" value="Unassembled WGS sequence"/>
</dbReference>